<name>A0A813AUC6_9DINO</name>
<feature type="transmembrane region" description="Helical" evidence="10">
    <location>
        <begin position="614"/>
        <end position="633"/>
    </location>
</feature>
<feature type="repeat" description="ANK" evidence="8">
    <location>
        <begin position="1485"/>
        <end position="1517"/>
    </location>
</feature>
<feature type="repeat" description="ANK" evidence="8">
    <location>
        <begin position="1518"/>
        <end position="1550"/>
    </location>
</feature>
<keyword evidence="5" id="KW-0560">Oxidoreductase</keyword>
<keyword evidence="4" id="KW-0223">Dioxygenase</keyword>
<feature type="transmembrane region" description="Helical" evidence="10">
    <location>
        <begin position="640"/>
        <end position="659"/>
    </location>
</feature>
<evidence type="ECO:0000256" key="1">
    <source>
        <dbReference type="ARBA" id="ARBA00001961"/>
    </source>
</evidence>
<evidence type="ECO:0000256" key="9">
    <source>
        <dbReference type="SAM" id="MobiDB-lite"/>
    </source>
</evidence>
<reference evidence="12" key="1">
    <citation type="submission" date="2021-02" db="EMBL/GenBank/DDBJ databases">
        <authorList>
            <person name="Dougan E. K."/>
            <person name="Rhodes N."/>
            <person name="Thang M."/>
            <person name="Chan C."/>
        </authorList>
    </citation>
    <scope>NUCLEOTIDE SEQUENCE</scope>
</reference>
<evidence type="ECO:0000256" key="3">
    <source>
        <dbReference type="ARBA" id="ARBA00022737"/>
    </source>
</evidence>
<dbReference type="GO" id="GO:0016705">
    <property type="term" value="F:oxidoreductase activity, acting on paired donors, with incorporation or reduction of molecular oxygen"/>
    <property type="evidence" value="ECO:0007669"/>
    <property type="project" value="InterPro"/>
</dbReference>
<dbReference type="Pfam" id="PF13640">
    <property type="entry name" value="2OG-FeII_Oxy_3"/>
    <property type="match status" value="1"/>
</dbReference>
<dbReference type="OrthoDB" id="19174at2759"/>
<keyword evidence="2" id="KW-0479">Metal-binding</keyword>
<keyword evidence="10" id="KW-0812">Transmembrane</keyword>
<dbReference type="PROSITE" id="PS51471">
    <property type="entry name" value="FE2OG_OXY"/>
    <property type="match status" value="1"/>
</dbReference>
<keyword evidence="6" id="KW-0408">Iron</keyword>
<dbReference type="InterPro" id="IPR036770">
    <property type="entry name" value="Ankyrin_rpt-contain_sf"/>
</dbReference>
<dbReference type="PANTHER" id="PTHR24161">
    <property type="entry name" value="ANK_REP_REGION DOMAIN-CONTAINING PROTEIN-RELATED"/>
    <property type="match status" value="1"/>
</dbReference>
<feature type="transmembrane region" description="Helical" evidence="10">
    <location>
        <begin position="985"/>
        <end position="1009"/>
    </location>
</feature>
<evidence type="ECO:0000259" key="11">
    <source>
        <dbReference type="PROSITE" id="PS51471"/>
    </source>
</evidence>
<feature type="transmembrane region" description="Helical" evidence="10">
    <location>
        <begin position="697"/>
        <end position="715"/>
    </location>
</feature>
<feature type="transmembrane region" description="Helical" evidence="10">
    <location>
        <begin position="911"/>
        <end position="934"/>
    </location>
</feature>
<evidence type="ECO:0000313" key="12">
    <source>
        <dbReference type="EMBL" id="CAE7878528.1"/>
    </source>
</evidence>
<feature type="compositionally biased region" description="Polar residues" evidence="9">
    <location>
        <begin position="1972"/>
        <end position="1989"/>
    </location>
</feature>
<keyword evidence="10" id="KW-1133">Transmembrane helix</keyword>
<comment type="caution">
    <text evidence="12">The sequence shown here is derived from an EMBL/GenBank/DDBJ whole genome shotgun (WGS) entry which is preliminary data.</text>
</comment>
<evidence type="ECO:0000256" key="5">
    <source>
        <dbReference type="ARBA" id="ARBA00023002"/>
    </source>
</evidence>
<evidence type="ECO:0000256" key="6">
    <source>
        <dbReference type="ARBA" id="ARBA00023004"/>
    </source>
</evidence>
<feature type="repeat" description="ANK" evidence="8">
    <location>
        <begin position="1651"/>
        <end position="1683"/>
    </location>
</feature>
<evidence type="ECO:0000256" key="4">
    <source>
        <dbReference type="ARBA" id="ARBA00022964"/>
    </source>
</evidence>
<comment type="cofactor">
    <cofactor evidence="1">
        <name>L-ascorbate</name>
        <dbReference type="ChEBI" id="CHEBI:38290"/>
    </cofactor>
</comment>
<keyword evidence="3" id="KW-0677">Repeat</keyword>
<feature type="transmembrane region" description="Helical" evidence="10">
    <location>
        <begin position="1165"/>
        <end position="1186"/>
    </location>
</feature>
<dbReference type="Pfam" id="PF13637">
    <property type="entry name" value="Ank_4"/>
    <property type="match status" value="1"/>
</dbReference>
<feature type="non-terminal residue" evidence="12">
    <location>
        <position position="1"/>
    </location>
</feature>
<dbReference type="GO" id="GO:0051213">
    <property type="term" value="F:dioxygenase activity"/>
    <property type="evidence" value="ECO:0007669"/>
    <property type="project" value="UniProtKB-KW"/>
</dbReference>
<feature type="repeat" description="ANK" evidence="8">
    <location>
        <begin position="1618"/>
        <end position="1650"/>
    </location>
</feature>
<dbReference type="PANTHER" id="PTHR24161:SF119">
    <property type="entry name" value="ANKYRIN REPEAT DOMAIN 44"/>
    <property type="match status" value="1"/>
</dbReference>
<feature type="transmembrane region" description="Helical" evidence="10">
    <location>
        <begin position="1058"/>
        <end position="1082"/>
    </location>
</feature>
<dbReference type="Gene3D" id="2.60.120.620">
    <property type="entry name" value="q2cbj1_9rhob like domain"/>
    <property type="match status" value="1"/>
</dbReference>
<feature type="transmembrane region" description="Helical" evidence="10">
    <location>
        <begin position="946"/>
        <end position="964"/>
    </location>
</feature>
<feature type="domain" description="Fe2OG dioxygenase" evidence="11">
    <location>
        <begin position="82"/>
        <end position="181"/>
    </location>
</feature>
<evidence type="ECO:0000256" key="8">
    <source>
        <dbReference type="PROSITE-ProRule" id="PRU00023"/>
    </source>
</evidence>
<feature type="region of interest" description="Disordered" evidence="9">
    <location>
        <begin position="1966"/>
        <end position="2038"/>
    </location>
</feature>
<dbReference type="Pfam" id="PF01423">
    <property type="entry name" value="LSM"/>
    <property type="match status" value="1"/>
</dbReference>
<dbReference type="SUPFAM" id="SSF48403">
    <property type="entry name" value="Ankyrin repeat"/>
    <property type="match status" value="1"/>
</dbReference>
<dbReference type="InterPro" id="IPR002110">
    <property type="entry name" value="Ankyrin_rpt"/>
</dbReference>
<sequence length="2038" mass="225805">DCFEDGLLTQSGNKLAVKTSDGHRGGIVQKKPNVYEADVIVDGCVQCPKVLQRCPVLSALLAQESHLRKMLSLASSWLQLDRLEQAKVQVNTGSGGAFPCHFDLPAASDARRILTALLYLNPDWADGDGGEVEILPFPFADSPLPPLDRRLVVFSSRTTLHRVRPFRGASSRVCINLWFEGEAQIPFPAPLRAPSVDEQVLKVIRILRQQPVELRAFCKVWYSNLFVESLRDAFEASEALEAALELHQIERQAVESRIAPATLRLLREFLPLGPLAEQVEEAAEMTDLFDGSVLQKCVKDNSQVLINCRNNRKILARVKAFDRHSNMVLENVRWPIWAQQGATVVPFPAENLTRLVPASPHGCRDHNRLFMPAMRVLTIFYALAIAAAARKSYGVIETSCESCEASARGGVLLQRTVLNRVREILGSGQFLEHFEPKQNSNSTPSEGSVRHLPCGQLIKLNASFALDATCPSSCPLHVDPTSDSVKDFCQSMCVKEGACKLHNPKAPVGDPGIGSCRGAVVDGCQVPSEDGTDSCEECDGFFYLTKDRKCARKYAWVLYVSAAVLVVVILLALAILVDLLMRPVTNEAGLEDALAYRSRQKLRMPNVDGSGRHLYPLSTNLCTGIVGGPGLALHFRFQAVIVIWAAVIASSWMLLALLVDYDLLVLGTKEFGTAFRNCVLVAWGRATQRRLMWLKTWFLSFVYIFSFLGSVFFGARQLYFWERLDDNNDTMKDYALRLSGLPWLDGTVRMEEELKERLQLTTGHAVVGVSVCWDYHEHQEAVRAQLEKGEDVQQQGVVTRQDGNSAMDMGPFRNTLFHVEQMILTEDQEQLLSEDEFRDLLMSIRCCSTAFAVFETERARDEAALMLSSGLAFRGTCLEASPAVREPHGVNWRNMRTTGLAGRLERLGRGFALILLGVALYLGIFYAPYAWSILKFNYEGGQQPGIVYTIAFSLIVCVGNLMMADMCSRVADTIGFEYKETRENCYMVLYLLAIVINVGLDIWTTYYMASQIMIGLHFRTEDGRLLADVHNFLERFESYALQRSMGQQLYEYAFPCTFLVPFLAEPLAVIFAFSRIFMLLIRSHPEVKPWVSRSWLAALDLELGRYADCLVNVFLAVLVFFFPGGYTHWVFALLAICHAYIYVYDHYRVLRVVPRVVIHSMSVDFCAQVLLAPACGILLVCLIFKGNCSKNALYCLEAEPLLWLCLVAFLLHCAVHALIICFVVPYWVGRTRKEKVYRKDAKSFKDVAAEEPCSWFTANPIHCLRSSFVYHHSPPCSFYTPGMEHTMQVNESIGCHFTEVDETVEDDTGLALSRLSLHIPFVMVHSYLQLPRLPTLRDLKHILDNEEDDSTKGDTDATLVDDYTTANGRGGRKIIKDMMQPKRAQRMAEFDLPCTRPMNQIRGFESETKETQRAARTRDALRQLGAKKDLLNLDSYLLDRPEAVNTPVLFDQGSLLHVAAMRGHQDMVQMLIHQRGADVERTNYAQQTSLHAACDGNHANIVVDLLAAGADADKRDALRQTPLHRAAHVGAVDCLLALLEYGANAKLRDDGGLLPVHTAAFRGRDEVLRILISQDPTSANAEAADGWTPLHFASHGGHVAATEALLECGAYAHSVDKEKRTALHCAAASGSETTCQALLRAGADLECMDQLKKLPVHVACEEGCIQVVRFLLDAGSPFDTLDGQRRTPLLIATRAGNLELCEVLLSVGADPNTGDMARGIPSALALARRGTNPALRGLIEEYARAAAAASAAMPLADTEKAPPAGNESKSTLPEVPGPEVAPLPFGSQRPRRPDVLTVPCPSYRPSRMEEWKLDRKNIRAGSFKWHADEYYARGDNKPKHMYSPDWLDVEMKTHHEKARGGTATIKVNPLEGPSSPKPSYGFFEPDASLRPKSPIAMDLGWQTLSGTQPLANTLNKRRPVSAMALTSPGQELGSTSPTASPKGHLVNALLSPSRASGRAMTAIPGPRGMARNASSPAETFGLSSPNRLTLPSPHSPMGRSEQDFDRLCGLGRSPSQPLHETAYCQPSRLRKERSTSRN</sequence>
<dbReference type="InterPro" id="IPR001163">
    <property type="entry name" value="Sm_dom_euk/arc"/>
</dbReference>
<accession>A0A813AUC6</accession>
<dbReference type="PROSITE" id="PS50297">
    <property type="entry name" value="ANK_REP_REGION"/>
    <property type="match status" value="5"/>
</dbReference>
<dbReference type="GO" id="GO:0005506">
    <property type="term" value="F:iron ion binding"/>
    <property type="evidence" value="ECO:0007669"/>
    <property type="project" value="InterPro"/>
</dbReference>
<dbReference type="InterPro" id="IPR005123">
    <property type="entry name" value="Oxoglu/Fe-dep_dioxygenase_dom"/>
</dbReference>
<feature type="repeat" description="ANK" evidence="8">
    <location>
        <begin position="1451"/>
        <end position="1484"/>
    </location>
</feature>
<keyword evidence="13" id="KW-1185">Reference proteome</keyword>
<evidence type="ECO:0000256" key="7">
    <source>
        <dbReference type="ARBA" id="ARBA00023043"/>
    </source>
</evidence>
<dbReference type="SUPFAM" id="SSF50182">
    <property type="entry name" value="Sm-like ribonucleoproteins"/>
    <property type="match status" value="1"/>
</dbReference>
<protein>
    <submittedName>
        <fullName evidence="12">ANK1 protein</fullName>
    </submittedName>
</protein>
<dbReference type="InterPro" id="IPR006620">
    <property type="entry name" value="Pro_4_hyd_alph"/>
</dbReference>
<dbReference type="InterPro" id="IPR044862">
    <property type="entry name" value="Pro_4_hyd_alph_FE2OG_OXY"/>
</dbReference>
<dbReference type="PROSITE" id="PS50088">
    <property type="entry name" value="ANK_REPEAT"/>
    <property type="match status" value="7"/>
</dbReference>
<proteinExistence type="predicted"/>
<gene>
    <name evidence="12" type="primary">ANK1</name>
    <name evidence="12" type="ORF">SNEC2469_LOCUS28741</name>
</gene>
<keyword evidence="10" id="KW-0472">Membrane</keyword>
<feature type="transmembrane region" description="Helical" evidence="10">
    <location>
        <begin position="556"/>
        <end position="577"/>
    </location>
</feature>
<dbReference type="GO" id="GO:0031418">
    <property type="term" value="F:L-ascorbic acid binding"/>
    <property type="evidence" value="ECO:0007669"/>
    <property type="project" value="InterPro"/>
</dbReference>
<dbReference type="Pfam" id="PF12796">
    <property type="entry name" value="Ank_2"/>
    <property type="match status" value="2"/>
</dbReference>
<evidence type="ECO:0000313" key="13">
    <source>
        <dbReference type="Proteomes" id="UP000601435"/>
    </source>
</evidence>
<dbReference type="SMART" id="SM00702">
    <property type="entry name" value="P4Hc"/>
    <property type="match status" value="1"/>
</dbReference>
<keyword evidence="7 8" id="KW-0040">ANK repeat</keyword>
<dbReference type="Proteomes" id="UP000601435">
    <property type="component" value="Unassembled WGS sequence"/>
</dbReference>
<feature type="repeat" description="ANK" evidence="8">
    <location>
        <begin position="1585"/>
        <end position="1617"/>
    </location>
</feature>
<organism evidence="12 13">
    <name type="scientific">Symbiodinium necroappetens</name>
    <dbReference type="NCBI Taxonomy" id="1628268"/>
    <lineage>
        <taxon>Eukaryota</taxon>
        <taxon>Sar</taxon>
        <taxon>Alveolata</taxon>
        <taxon>Dinophyceae</taxon>
        <taxon>Suessiales</taxon>
        <taxon>Symbiodiniaceae</taxon>
        <taxon>Symbiodinium</taxon>
    </lineage>
</organism>
<feature type="transmembrane region" description="Helical" evidence="10">
    <location>
        <begin position="369"/>
        <end position="389"/>
    </location>
</feature>
<feature type="region of interest" description="Disordered" evidence="9">
    <location>
        <begin position="1754"/>
        <end position="1798"/>
    </location>
</feature>
<feature type="repeat" description="ANK" evidence="8">
    <location>
        <begin position="1684"/>
        <end position="1716"/>
    </location>
</feature>
<dbReference type="Gene3D" id="1.25.40.20">
    <property type="entry name" value="Ankyrin repeat-containing domain"/>
    <property type="match status" value="2"/>
</dbReference>
<dbReference type="EMBL" id="CAJNJA010063141">
    <property type="protein sequence ID" value="CAE7878528.1"/>
    <property type="molecule type" value="Genomic_DNA"/>
</dbReference>
<dbReference type="SMART" id="SM00248">
    <property type="entry name" value="ANK"/>
    <property type="match status" value="8"/>
</dbReference>
<dbReference type="Gene3D" id="2.30.30.100">
    <property type="match status" value="1"/>
</dbReference>
<evidence type="ECO:0000256" key="10">
    <source>
        <dbReference type="SAM" id="Phobius"/>
    </source>
</evidence>
<dbReference type="InterPro" id="IPR010920">
    <property type="entry name" value="LSM_dom_sf"/>
</dbReference>
<feature type="transmembrane region" description="Helical" evidence="10">
    <location>
        <begin position="1201"/>
        <end position="1228"/>
    </location>
</feature>
<evidence type="ECO:0000256" key="2">
    <source>
        <dbReference type="ARBA" id="ARBA00022723"/>
    </source>
</evidence>